<proteinExistence type="predicted"/>
<dbReference type="GO" id="GO:0015074">
    <property type="term" value="P:DNA integration"/>
    <property type="evidence" value="ECO:0007669"/>
    <property type="project" value="InterPro"/>
</dbReference>
<sequence>MYKPAVNLREALEKVRRRERMSQTKQQEESATYAAVQRNPWNPTRLIQSRVLVPGRGVPIVHGSVDGLNTTDTTLQCTRVIRKADDQANNPYIVRIYSSQKGERRKPTGLEMKEASEAEKTLLGLWNDLKAPLEPMTAMHPGLRVGIDSMGPLPMTREGNRYILVTIDYSTKWAEAVAIRFQDASTVAKAFVHECVSRFGAPQILQSDQGAAFESQLLLEVSHLFGVKRTRTTPYHPPGNGPAESTNRTIKGILQGFCETLDLDRWDETLPLCILAYCASYHGTTW</sequence>
<evidence type="ECO:0000313" key="2">
    <source>
        <dbReference type="EMBL" id="VDP23695.1"/>
    </source>
</evidence>
<evidence type="ECO:0000259" key="1">
    <source>
        <dbReference type="PROSITE" id="PS50994"/>
    </source>
</evidence>
<reference evidence="2 3" key="2">
    <citation type="submission" date="2018-11" db="EMBL/GenBank/DDBJ databases">
        <authorList>
            <consortium name="Pathogen Informatics"/>
        </authorList>
    </citation>
    <scope>NUCLEOTIDE SEQUENCE [LARGE SCALE GENOMIC DNA]</scope>
    <source>
        <strain evidence="2 3">Egypt</strain>
    </source>
</reference>
<evidence type="ECO:0000313" key="4">
    <source>
        <dbReference type="WBParaSite" id="ECPE_0000052001-mRNA-1"/>
    </source>
</evidence>
<dbReference type="PANTHER" id="PTHR37984">
    <property type="entry name" value="PROTEIN CBG26694"/>
    <property type="match status" value="1"/>
</dbReference>
<dbReference type="InterPro" id="IPR036397">
    <property type="entry name" value="RNaseH_sf"/>
</dbReference>
<dbReference type="EMBL" id="UZAN01001797">
    <property type="protein sequence ID" value="VDP23695.1"/>
    <property type="molecule type" value="Genomic_DNA"/>
</dbReference>
<dbReference type="AlphaFoldDB" id="A0A183A0N5"/>
<feature type="domain" description="Integrase catalytic" evidence="1">
    <location>
        <begin position="137"/>
        <end position="286"/>
    </location>
</feature>
<name>A0A183A0N5_9TREM</name>
<organism evidence="4">
    <name type="scientific">Echinostoma caproni</name>
    <dbReference type="NCBI Taxonomy" id="27848"/>
    <lineage>
        <taxon>Eukaryota</taxon>
        <taxon>Metazoa</taxon>
        <taxon>Spiralia</taxon>
        <taxon>Lophotrochozoa</taxon>
        <taxon>Platyhelminthes</taxon>
        <taxon>Trematoda</taxon>
        <taxon>Digenea</taxon>
        <taxon>Plagiorchiida</taxon>
        <taxon>Echinostomata</taxon>
        <taxon>Echinostomatoidea</taxon>
        <taxon>Echinostomatidae</taxon>
        <taxon>Echinostoma</taxon>
    </lineage>
</organism>
<protein>
    <submittedName>
        <fullName evidence="4">Integrase catalytic domain-containing protein</fullName>
    </submittedName>
</protein>
<dbReference type="PANTHER" id="PTHR37984:SF15">
    <property type="entry name" value="INTEGRASE CATALYTIC DOMAIN-CONTAINING PROTEIN"/>
    <property type="match status" value="1"/>
</dbReference>
<evidence type="ECO:0000313" key="3">
    <source>
        <dbReference type="Proteomes" id="UP000272942"/>
    </source>
</evidence>
<reference evidence="4" key="1">
    <citation type="submission" date="2016-06" db="UniProtKB">
        <authorList>
            <consortium name="WormBaseParasite"/>
        </authorList>
    </citation>
    <scope>IDENTIFICATION</scope>
</reference>
<dbReference type="GO" id="GO:0003676">
    <property type="term" value="F:nucleic acid binding"/>
    <property type="evidence" value="ECO:0007669"/>
    <property type="project" value="InterPro"/>
</dbReference>
<dbReference type="SUPFAM" id="SSF53098">
    <property type="entry name" value="Ribonuclease H-like"/>
    <property type="match status" value="1"/>
</dbReference>
<keyword evidence="3" id="KW-1185">Reference proteome</keyword>
<dbReference type="InterPro" id="IPR001584">
    <property type="entry name" value="Integrase_cat-core"/>
</dbReference>
<dbReference type="InterPro" id="IPR050951">
    <property type="entry name" value="Retrovirus_Pol_polyprotein"/>
</dbReference>
<gene>
    <name evidence="2" type="ORF">ECPE_LOCUS520</name>
</gene>
<accession>A0A183A0N5</accession>
<dbReference type="PROSITE" id="PS50994">
    <property type="entry name" value="INTEGRASE"/>
    <property type="match status" value="1"/>
</dbReference>
<dbReference type="Proteomes" id="UP000272942">
    <property type="component" value="Unassembled WGS sequence"/>
</dbReference>
<dbReference type="Pfam" id="PF00665">
    <property type="entry name" value="rve"/>
    <property type="match status" value="1"/>
</dbReference>
<dbReference type="Gene3D" id="3.30.420.10">
    <property type="entry name" value="Ribonuclease H-like superfamily/Ribonuclease H"/>
    <property type="match status" value="1"/>
</dbReference>
<dbReference type="InterPro" id="IPR012337">
    <property type="entry name" value="RNaseH-like_sf"/>
</dbReference>
<dbReference type="WBParaSite" id="ECPE_0000052001-mRNA-1">
    <property type="protein sequence ID" value="ECPE_0000052001-mRNA-1"/>
    <property type="gene ID" value="ECPE_0000052001"/>
</dbReference>
<dbReference type="OrthoDB" id="10062030at2759"/>